<dbReference type="GO" id="GO:0015171">
    <property type="term" value="F:amino acid transmembrane transporter activity"/>
    <property type="evidence" value="ECO:0007669"/>
    <property type="project" value="TreeGrafter"/>
</dbReference>
<dbReference type="PANTHER" id="PTHR30086:SF20">
    <property type="entry name" value="ARGININE EXPORTER PROTEIN ARGO-RELATED"/>
    <property type="match status" value="1"/>
</dbReference>
<dbReference type="Proteomes" id="UP000324758">
    <property type="component" value="Unassembled WGS sequence"/>
</dbReference>
<evidence type="ECO:0000256" key="5">
    <source>
        <dbReference type="ARBA" id="ARBA00023136"/>
    </source>
</evidence>
<feature type="transmembrane region" description="Helical" evidence="6">
    <location>
        <begin position="75"/>
        <end position="93"/>
    </location>
</feature>
<dbReference type="RefSeq" id="WP_148776524.1">
    <property type="nucleotide sequence ID" value="NZ_VSSS01000056.1"/>
</dbReference>
<evidence type="ECO:0000256" key="4">
    <source>
        <dbReference type="ARBA" id="ARBA00022989"/>
    </source>
</evidence>
<feature type="transmembrane region" description="Helical" evidence="6">
    <location>
        <begin position="114"/>
        <end position="141"/>
    </location>
</feature>
<evidence type="ECO:0000256" key="6">
    <source>
        <dbReference type="SAM" id="Phobius"/>
    </source>
</evidence>
<organism evidence="7 8">
    <name type="scientific">Bradyrhizobium rifense</name>
    <dbReference type="NCBI Taxonomy" id="515499"/>
    <lineage>
        <taxon>Bacteria</taxon>
        <taxon>Pseudomonadati</taxon>
        <taxon>Pseudomonadota</taxon>
        <taxon>Alphaproteobacteria</taxon>
        <taxon>Hyphomicrobiales</taxon>
        <taxon>Nitrobacteraceae</taxon>
        <taxon>Bradyrhizobium</taxon>
    </lineage>
</organism>
<keyword evidence="3 6" id="KW-0812">Transmembrane</keyword>
<evidence type="ECO:0000256" key="2">
    <source>
        <dbReference type="ARBA" id="ARBA00022475"/>
    </source>
</evidence>
<proteinExistence type="predicted"/>
<feature type="transmembrane region" description="Helical" evidence="6">
    <location>
        <begin position="6"/>
        <end position="32"/>
    </location>
</feature>
<dbReference type="GO" id="GO:0005886">
    <property type="term" value="C:plasma membrane"/>
    <property type="evidence" value="ECO:0007669"/>
    <property type="project" value="UniProtKB-SubCell"/>
</dbReference>
<keyword evidence="2" id="KW-1003">Cell membrane</keyword>
<keyword evidence="8" id="KW-1185">Reference proteome</keyword>
<comment type="caution">
    <text evidence="7">The sequence shown here is derived from an EMBL/GenBank/DDBJ whole genome shotgun (WGS) entry which is preliminary data.</text>
</comment>
<dbReference type="PANTHER" id="PTHR30086">
    <property type="entry name" value="ARGININE EXPORTER PROTEIN ARGO"/>
    <property type="match status" value="1"/>
</dbReference>
<protein>
    <submittedName>
        <fullName evidence="7">Permease</fullName>
    </submittedName>
</protein>
<feature type="transmembrane region" description="Helical" evidence="6">
    <location>
        <begin position="147"/>
        <end position="171"/>
    </location>
</feature>
<dbReference type="InterPro" id="IPR001123">
    <property type="entry name" value="LeuE-type"/>
</dbReference>
<dbReference type="Pfam" id="PF01810">
    <property type="entry name" value="LysE"/>
    <property type="match status" value="1"/>
</dbReference>
<reference evidence="7 8" key="1">
    <citation type="submission" date="2019-08" db="EMBL/GenBank/DDBJ databases">
        <title>Bradyrhizobium hipponensis sp. nov., a rhizobium isolated from a Lupinus angustifolius root nodule in Tunisia.</title>
        <authorList>
            <person name="Off K."/>
            <person name="Rejili M."/>
            <person name="Mars M."/>
            <person name="Brachmann A."/>
            <person name="Marin M."/>
        </authorList>
    </citation>
    <scope>NUCLEOTIDE SEQUENCE [LARGE SCALE GENOMIC DNA]</scope>
    <source>
        <strain evidence="7 8">CTAW71</strain>
    </source>
</reference>
<evidence type="ECO:0000256" key="1">
    <source>
        <dbReference type="ARBA" id="ARBA00004651"/>
    </source>
</evidence>
<sequence length="209" mass="21864">MPLSHFLAALFSGVGIGFTVAAPIGPMGMLCIQRTLASGMATGLATGFGAATVHLIYSAFAVLGLGALAQPWVEANAVVFGIVSALTLLWFALRTHRCSIVLQEAGEIDRVRLARAYLSAIALGLTNPLTVILFLAALHAFSTQAAAAPMIAGVFVGSAVWWMILSTIVATARSRLTPRMLSLSSRVASLMLLGLGTTMLLRIAQRALE</sequence>
<name>A0A5D3KBW5_9BRAD</name>
<dbReference type="EMBL" id="VSSS01000056">
    <property type="protein sequence ID" value="TYL90036.1"/>
    <property type="molecule type" value="Genomic_DNA"/>
</dbReference>
<evidence type="ECO:0000313" key="7">
    <source>
        <dbReference type="EMBL" id="TYL90036.1"/>
    </source>
</evidence>
<dbReference type="AlphaFoldDB" id="A0A5D3KBW5"/>
<evidence type="ECO:0000256" key="3">
    <source>
        <dbReference type="ARBA" id="ARBA00022692"/>
    </source>
</evidence>
<evidence type="ECO:0000313" key="8">
    <source>
        <dbReference type="Proteomes" id="UP000324758"/>
    </source>
</evidence>
<feature type="transmembrane region" description="Helical" evidence="6">
    <location>
        <begin position="183"/>
        <end position="204"/>
    </location>
</feature>
<keyword evidence="4 6" id="KW-1133">Transmembrane helix</keyword>
<accession>A0A5D3KBW5</accession>
<keyword evidence="5 6" id="KW-0472">Membrane</keyword>
<dbReference type="OrthoDB" id="7874789at2"/>
<gene>
    <name evidence="7" type="ORF">FXB40_33340</name>
</gene>
<comment type="subcellular location">
    <subcellularLocation>
        <location evidence="1">Cell membrane</location>
        <topology evidence="1">Multi-pass membrane protein</topology>
    </subcellularLocation>
</comment>
<feature type="transmembrane region" description="Helical" evidence="6">
    <location>
        <begin position="44"/>
        <end position="69"/>
    </location>
</feature>